<dbReference type="InterPro" id="IPR012340">
    <property type="entry name" value="NA-bd_OB-fold"/>
</dbReference>
<feature type="domain" description="Telomeric single stranded DNA binding POT1/Cdc13" evidence="1">
    <location>
        <begin position="9"/>
        <end position="85"/>
    </location>
</feature>
<evidence type="ECO:0000313" key="2">
    <source>
        <dbReference type="EMBL" id="VDN16223.1"/>
    </source>
</evidence>
<accession>A0A3P7LYU8</accession>
<evidence type="ECO:0000313" key="3">
    <source>
        <dbReference type="Proteomes" id="UP000281553"/>
    </source>
</evidence>
<protein>
    <recommendedName>
        <fullName evidence="1">Telomeric single stranded DNA binding POT1/Cdc13 domain-containing protein</fullName>
    </recommendedName>
</protein>
<proteinExistence type="predicted"/>
<dbReference type="EMBL" id="UYRU01065077">
    <property type="protein sequence ID" value="VDN16223.1"/>
    <property type="molecule type" value="Genomic_DNA"/>
</dbReference>
<evidence type="ECO:0000259" key="1">
    <source>
        <dbReference type="Pfam" id="PF02765"/>
    </source>
</evidence>
<dbReference type="GO" id="GO:0003677">
    <property type="term" value="F:DNA binding"/>
    <property type="evidence" value="ECO:0007669"/>
    <property type="project" value="InterPro"/>
</dbReference>
<dbReference type="GO" id="GO:0000781">
    <property type="term" value="C:chromosome, telomeric region"/>
    <property type="evidence" value="ECO:0007669"/>
    <property type="project" value="InterPro"/>
</dbReference>
<dbReference type="InterPro" id="IPR011564">
    <property type="entry name" value="Telomer_end-bd_POT1/Cdc13"/>
</dbReference>
<sequence>MSSFRLTISSFLSKVKEPGDVVIMHRLKVDLFRSTLQGSGCVAAGFRAIVFPGSLDAELKPRDSPLMCSYTEADLEVVRALKLWYHSSDCPVEKERLSNDSTSTTGREIVGPSICPEQVIQNNS</sequence>
<reference evidence="2 3" key="1">
    <citation type="submission" date="2018-11" db="EMBL/GenBank/DDBJ databases">
        <authorList>
            <consortium name="Pathogen Informatics"/>
        </authorList>
    </citation>
    <scope>NUCLEOTIDE SEQUENCE [LARGE SCALE GENOMIC DNA]</scope>
</reference>
<organism evidence="2 3">
    <name type="scientific">Dibothriocephalus latus</name>
    <name type="common">Fish tapeworm</name>
    <name type="synonym">Diphyllobothrium latum</name>
    <dbReference type="NCBI Taxonomy" id="60516"/>
    <lineage>
        <taxon>Eukaryota</taxon>
        <taxon>Metazoa</taxon>
        <taxon>Spiralia</taxon>
        <taxon>Lophotrochozoa</taxon>
        <taxon>Platyhelminthes</taxon>
        <taxon>Cestoda</taxon>
        <taxon>Eucestoda</taxon>
        <taxon>Diphyllobothriidea</taxon>
        <taxon>Diphyllobothriidae</taxon>
        <taxon>Dibothriocephalus</taxon>
    </lineage>
</organism>
<keyword evidence="3" id="KW-1185">Reference proteome</keyword>
<dbReference type="Proteomes" id="UP000281553">
    <property type="component" value="Unassembled WGS sequence"/>
</dbReference>
<name>A0A3P7LYU8_DIBLA</name>
<dbReference type="SUPFAM" id="SSF50249">
    <property type="entry name" value="Nucleic acid-binding proteins"/>
    <property type="match status" value="1"/>
</dbReference>
<dbReference type="GO" id="GO:0000723">
    <property type="term" value="P:telomere maintenance"/>
    <property type="evidence" value="ECO:0007669"/>
    <property type="project" value="InterPro"/>
</dbReference>
<dbReference type="OrthoDB" id="6268549at2759"/>
<gene>
    <name evidence="2" type="ORF">DILT_LOCUS12054</name>
</gene>
<dbReference type="AlphaFoldDB" id="A0A3P7LYU8"/>
<dbReference type="Gene3D" id="2.40.50.140">
    <property type="entry name" value="Nucleic acid-binding proteins"/>
    <property type="match status" value="1"/>
</dbReference>
<dbReference type="Pfam" id="PF02765">
    <property type="entry name" value="POT1"/>
    <property type="match status" value="1"/>
</dbReference>